<evidence type="ECO:0000256" key="5">
    <source>
        <dbReference type="SAM" id="Phobius"/>
    </source>
</evidence>
<dbReference type="CDD" id="cd06225">
    <property type="entry name" value="HAMP"/>
    <property type="match status" value="1"/>
</dbReference>
<dbReference type="PRINTS" id="PR00260">
    <property type="entry name" value="CHEMTRNSDUCR"/>
</dbReference>
<organism evidence="8 9">
    <name type="scientific">Halomonas saccharevitans</name>
    <dbReference type="NCBI Taxonomy" id="416872"/>
    <lineage>
        <taxon>Bacteria</taxon>
        <taxon>Pseudomonadati</taxon>
        <taxon>Pseudomonadota</taxon>
        <taxon>Gammaproteobacteria</taxon>
        <taxon>Oceanospirillales</taxon>
        <taxon>Halomonadaceae</taxon>
        <taxon>Halomonas</taxon>
    </lineage>
</organism>
<proteinExistence type="inferred from homology"/>
<comment type="similarity">
    <text evidence="2">Belongs to the methyl-accepting chemotaxis (MCP) protein family.</text>
</comment>
<feature type="region of interest" description="Disordered" evidence="4">
    <location>
        <begin position="308"/>
        <end position="336"/>
    </location>
</feature>
<evidence type="ECO:0000256" key="3">
    <source>
        <dbReference type="PROSITE-ProRule" id="PRU00284"/>
    </source>
</evidence>
<dbReference type="InterPro" id="IPR051310">
    <property type="entry name" value="MCP_chemotaxis"/>
</dbReference>
<dbReference type="RefSeq" id="WP_315586368.1">
    <property type="nucleotide sequence ID" value="NZ_JAVXUR010000003.1"/>
</dbReference>
<evidence type="ECO:0000313" key="8">
    <source>
        <dbReference type="EMBL" id="MDT8879638.1"/>
    </source>
</evidence>
<evidence type="ECO:0000259" key="6">
    <source>
        <dbReference type="PROSITE" id="PS50111"/>
    </source>
</evidence>
<accession>A0ABU3NGH0</accession>
<dbReference type="InterPro" id="IPR004090">
    <property type="entry name" value="Chemotax_Me-accpt_rcpt"/>
</dbReference>
<name>A0ABU3NGH0_9GAMM</name>
<keyword evidence="5" id="KW-0472">Membrane</keyword>
<keyword evidence="5" id="KW-1133">Transmembrane helix</keyword>
<dbReference type="SUPFAM" id="SSF58104">
    <property type="entry name" value="Methyl-accepting chemotaxis protein (MCP) signaling domain"/>
    <property type="match status" value="1"/>
</dbReference>
<gene>
    <name evidence="8" type="ORF">RSO68_09155</name>
</gene>
<sequence>MLQRFSIGARLALAFALIVLLLLAAVGVGIRGLSQVKTTAVETLDVDTAIALNASRVQRLALQLRRYEKDAFINLRDAEKVAEYHDKWRGARKHLAGTLEAGIDLAPTPELGELYRKAGEALDEYAAGFDDTYRRLLSGDFATTIAANRAFSAHKAAVYDLKDTANAIGERAEAQMVDAETSIVDRHRSALTGLLVFAGLALAMAVALSLSITRSIVRPLSQALAVTERVAKGDLSETIEVEGRDETARLLGALRQMTDSLGSLVASIRQTGTTVHRGAEEIARGGQDLAARTEQQASALQQSAASMEEITSSVSQNAQSTREADGLAESATTQAWDSRDSVTRSVSLIQAVVADAGRMDTIIATIDTIAFQTNILALNASVEAARAGEKGRGFAVVATEVRALASRSADAASEIRQLLEGTRRQLGECARQVEQSGVSMTETTHSIERLGEEVMRIGAATREQSDGLAQIGTAVAELDSTTQQNAGLVQATNASAATLETQAAELAERVARFRVAAKHEAHGEQKASTPTHADTPPTNARHTRRATPA</sequence>
<keyword evidence="9" id="KW-1185">Reference proteome</keyword>
<dbReference type="Proteomes" id="UP001255917">
    <property type="component" value="Unassembled WGS sequence"/>
</dbReference>
<dbReference type="InterPro" id="IPR004089">
    <property type="entry name" value="MCPsignal_dom"/>
</dbReference>
<feature type="compositionally biased region" description="Polar residues" evidence="4">
    <location>
        <begin position="309"/>
        <end position="321"/>
    </location>
</feature>
<dbReference type="PROSITE" id="PS50111">
    <property type="entry name" value="CHEMOTAXIS_TRANSDUC_2"/>
    <property type="match status" value="1"/>
</dbReference>
<evidence type="ECO:0000313" key="9">
    <source>
        <dbReference type="Proteomes" id="UP001255917"/>
    </source>
</evidence>
<evidence type="ECO:0000256" key="2">
    <source>
        <dbReference type="ARBA" id="ARBA00029447"/>
    </source>
</evidence>
<feature type="domain" description="HAMP" evidence="7">
    <location>
        <begin position="214"/>
        <end position="266"/>
    </location>
</feature>
<feature type="domain" description="Methyl-accepting transducer" evidence="6">
    <location>
        <begin position="271"/>
        <end position="500"/>
    </location>
</feature>
<feature type="transmembrane region" description="Helical" evidence="5">
    <location>
        <begin position="190"/>
        <end position="212"/>
    </location>
</feature>
<evidence type="ECO:0000256" key="1">
    <source>
        <dbReference type="ARBA" id="ARBA00023224"/>
    </source>
</evidence>
<evidence type="ECO:0000259" key="7">
    <source>
        <dbReference type="PROSITE" id="PS50885"/>
    </source>
</evidence>
<comment type="caution">
    <text evidence="8">The sequence shown here is derived from an EMBL/GenBank/DDBJ whole genome shotgun (WGS) entry which is preliminary data.</text>
</comment>
<dbReference type="PANTHER" id="PTHR43531:SF7">
    <property type="entry name" value="AEROTAXIS RECEPTOR"/>
    <property type="match status" value="1"/>
</dbReference>
<feature type="compositionally biased region" description="Polar residues" evidence="4">
    <location>
        <begin position="526"/>
        <end position="540"/>
    </location>
</feature>
<evidence type="ECO:0000256" key="4">
    <source>
        <dbReference type="SAM" id="MobiDB-lite"/>
    </source>
</evidence>
<dbReference type="SMART" id="SM00304">
    <property type="entry name" value="HAMP"/>
    <property type="match status" value="1"/>
</dbReference>
<keyword evidence="5" id="KW-0812">Transmembrane</keyword>
<dbReference type="EMBL" id="JAVXUR010000003">
    <property type="protein sequence ID" value="MDT8879638.1"/>
    <property type="molecule type" value="Genomic_DNA"/>
</dbReference>
<feature type="region of interest" description="Disordered" evidence="4">
    <location>
        <begin position="517"/>
        <end position="549"/>
    </location>
</feature>
<dbReference type="Gene3D" id="1.10.287.950">
    <property type="entry name" value="Methyl-accepting chemotaxis protein"/>
    <property type="match status" value="1"/>
</dbReference>
<dbReference type="PROSITE" id="PS50885">
    <property type="entry name" value="HAMP"/>
    <property type="match status" value="1"/>
</dbReference>
<dbReference type="Pfam" id="PF00672">
    <property type="entry name" value="HAMP"/>
    <property type="match status" value="1"/>
</dbReference>
<dbReference type="SMART" id="SM00283">
    <property type="entry name" value="MA"/>
    <property type="match status" value="1"/>
</dbReference>
<dbReference type="Pfam" id="PF00015">
    <property type="entry name" value="MCPsignal"/>
    <property type="match status" value="1"/>
</dbReference>
<dbReference type="InterPro" id="IPR003660">
    <property type="entry name" value="HAMP_dom"/>
</dbReference>
<reference evidence="9" key="1">
    <citation type="submission" date="2023-07" db="EMBL/GenBank/DDBJ databases">
        <title>Substrates and metabolic shifts associated with increased methane emissions in unrestored hypersaline salterns.</title>
        <authorList>
            <person name="Bueno De Mesquita C.P."/>
            <person name="Tringe S.G."/>
        </authorList>
    </citation>
    <scope>NUCLEOTIDE SEQUENCE [LARGE SCALE GENOMIC DNA]</scope>
    <source>
        <strain evidence="9">I4</strain>
    </source>
</reference>
<dbReference type="PANTHER" id="PTHR43531">
    <property type="entry name" value="PROTEIN ICFG"/>
    <property type="match status" value="1"/>
</dbReference>
<protein>
    <submittedName>
        <fullName evidence="8">Methyl-accepting chemotaxis protein</fullName>
    </submittedName>
</protein>
<keyword evidence="1 3" id="KW-0807">Transducer</keyword>